<dbReference type="OMA" id="MTHYVVN"/>
<reference evidence="2 4" key="1">
    <citation type="submission" date="2015-03" db="EMBL/GenBank/DDBJ databases">
        <authorList>
            <consortium name="Pathogen Informatics"/>
            <person name="Murphy D."/>
        </authorList>
    </citation>
    <scope>NUCLEOTIDE SEQUENCE [LARGE SCALE GENOMIC DNA]</scope>
    <source>
        <strain evidence="2">SMRU158</strain>
        <strain evidence="4">type strain: N</strain>
    </source>
</reference>
<evidence type="ECO:0000313" key="4">
    <source>
        <dbReference type="Proteomes" id="UP000040910"/>
    </source>
</evidence>
<dbReference type="SUPFAM" id="SSF53067">
    <property type="entry name" value="Actin-like ATPase domain"/>
    <property type="match status" value="1"/>
</dbReference>
<comment type="similarity">
    <text evidence="1">Belongs to the ROK (NagC/XylR) family.</text>
</comment>
<dbReference type="Proteomes" id="UP000040910">
    <property type="component" value="Unassembled WGS sequence"/>
</dbReference>
<protein>
    <submittedName>
        <fullName evidence="2">Glucokinase</fullName>
    </submittedName>
</protein>
<accession>A0A0B7LW57</accession>
<evidence type="ECO:0000256" key="1">
    <source>
        <dbReference type="ARBA" id="ARBA00006479"/>
    </source>
</evidence>
<comment type="caution">
    <text evidence="2">The sequence shown here is derived from an EMBL/GenBank/DDBJ whole genome shotgun (WGS) entry which is preliminary data.</text>
</comment>
<dbReference type="AlphaFoldDB" id="A0A0B7LW57"/>
<dbReference type="InterPro" id="IPR000600">
    <property type="entry name" value="ROK"/>
</dbReference>
<sequence>MTHYVANPEVVILEGGIMGQEAILKPKIRAALKEVLVPSLAENTRLEFAHHQNTAGMLGAYYHFKIK</sequence>
<evidence type="ECO:0000313" key="3">
    <source>
        <dbReference type="EMBL" id="CIV12974.1"/>
    </source>
</evidence>
<evidence type="ECO:0000313" key="2">
    <source>
        <dbReference type="EMBL" id="CIV12895.1"/>
    </source>
</evidence>
<dbReference type="Gene3D" id="3.30.420.40">
    <property type="match status" value="1"/>
</dbReference>
<dbReference type="Pfam" id="PF00480">
    <property type="entry name" value="ROK"/>
    <property type="match status" value="1"/>
</dbReference>
<proteinExistence type="inferred from homology"/>
<gene>
    <name evidence="2" type="ORF">ERS019316_00576</name>
    <name evidence="3" type="ORF">ERS019316_00580</name>
</gene>
<dbReference type="EMBL" id="CKLF01000005">
    <property type="protein sequence ID" value="CIV12895.1"/>
    <property type="molecule type" value="Genomic_DNA"/>
</dbReference>
<dbReference type="InterPro" id="IPR043129">
    <property type="entry name" value="ATPase_NBD"/>
</dbReference>
<dbReference type="EMBL" id="CKLF01000005">
    <property type="protein sequence ID" value="CIV12974.1"/>
    <property type="molecule type" value="Genomic_DNA"/>
</dbReference>
<organism evidence="2 4">
    <name type="scientific">Streptococcus pneumoniae</name>
    <dbReference type="NCBI Taxonomy" id="1313"/>
    <lineage>
        <taxon>Bacteria</taxon>
        <taxon>Bacillati</taxon>
        <taxon>Bacillota</taxon>
        <taxon>Bacilli</taxon>
        <taxon>Lactobacillales</taxon>
        <taxon>Streptococcaceae</taxon>
        <taxon>Streptococcus</taxon>
    </lineage>
</organism>
<dbReference type="SMR" id="A0A0B7LW57"/>
<name>A0A0B7LW57_STREE</name>